<feature type="region of interest" description="Disordered" evidence="1">
    <location>
        <begin position="146"/>
        <end position="193"/>
    </location>
</feature>
<reference evidence="2" key="1">
    <citation type="submission" date="2020-12" db="EMBL/GenBank/DDBJ databases">
        <authorList>
            <person name="Iha C."/>
        </authorList>
    </citation>
    <scope>NUCLEOTIDE SEQUENCE</scope>
</reference>
<evidence type="ECO:0000313" key="3">
    <source>
        <dbReference type="Proteomes" id="UP000708148"/>
    </source>
</evidence>
<organism evidence="2 3">
    <name type="scientific">Ostreobium quekettii</name>
    <dbReference type="NCBI Taxonomy" id="121088"/>
    <lineage>
        <taxon>Eukaryota</taxon>
        <taxon>Viridiplantae</taxon>
        <taxon>Chlorophyta</taxon>
        <taxon>core chlorophytes</taxon>
        <taxon>Ulvophyceae</taxon>
        <taxon>TCBD clade</taxon>
        <taxon>Bryopsidales</taxon>
        <taxon>Ostreobineae</taxon>
        <taxon>Ostreobiaceae</taxon>
        <taxon>Ostreobium</taxon>
    </lineage>
</organism>
<sequence>MKEGDGKEVADGRLQKLEILESVLHQYQEPQFKIMGNILLEIQRHKMYSLRGCKNLREYVLKHHTFQWRSARRYMNAVRVMDFLSGRQKALPTSEKQVRCLALCSKEEVNAIWAKAVEIAEAQGLQITANLVKSIKIQICQEVDNKQSSRGPRPWQDEYVQLGGKRGPSGSAGDPLDNSWELAGSSSDEDGDSEQVAVCLAHCPTDLKLKWGRKRSRHHGYARTASSVPGAKAADPQTPAAPPSAVPTASLQPPTPAVHPSVPCQAQGHAAMAYPSIPLPPAGPLAMSDPPQASSAPAVAAADPGVSVPLPVPVASLGPQHLVPGAYVPGPPGVEAAAMDLISMRQGMGPPTASLAAADVVALGEGGGAGGGGGR</sequence>
<evidence type="ECO:0000256" key="1">
    <source>
        <dbReference type="SAM" id="MobiDB-lite"/>
    </source>
</evidence>
<proteinExistence type="predicted"/>
<name>A0A8S1IS17_9CHLO</name>
<evidence type="ECO:0000313" key="2">
    <source>
        <dbReference type="EMBL" id="CAD7697061.1"/>
    </source>
</evidence>
<comment type="caution">
    <text evidence="2">The sequence shown here is derived from an EMBL/GenBank/DDBJ whole genome shotgun (WGS) entry which is preliminary data.</text>
</comment>
<dbReference type="Proteomes" id="UP000708148">
    <property type="component" value="Unassembled WGS sequence"/>
</dbReference>
<gene>
    <name evidence="2" type="ORF">OSTQU699_LOCUS2422</name>
</gene>
<accession>A0A8S1IS17</accession>
<keyword evidence="3" id="KW-1185">Reference proteome</keyword>
<dbReference type="AlphaFoldDB" id="A0A8S1IS17"/>
<dbReference type="EMBL" id="CAJHUC010000597">
    <property type="protein sequence ID" value="CAD7697061.1"/>
    <property type="molecule type" value="Genomic_DNA"/>
</dbReference>
<protein>
    <submittedName>
        <fullName evidence="2">Uncharacterized protein</fullName>
    </submittedName>
</protein>
<feature type="region of interest" description="Disordered" evidence="1">
    <location>
        <begin position="213"/>
        <end position="263"/>
    </location>
</feature>